<evidence type="ECO:0000256" key="1">
    <source>
        <dbReference type="SAM" id="MobiDB-lite"/>
    </source>
</evidence>
<comment type="caution">
    <text evidence="2">The sequence shown here is derived from an EMBL/GenBank/DDBJ whole genome shotgun (WGS) entry which is preliminary data.</text>
</comment>
<proteinExistence type="predicted"/>
<accession>A0A1R3HKE4</accession>
<name>A0A1R3HKE4_9ROSI</name>
<dbReference type="EMBL" id="AWUE01019951">
    <property type="protein sequence ID" value="OMO70724.1"/>
    <property type="molecule type" value="Genomic_DNA"/>
</dbReference>
<dbReference type="AlphaFoldDB" id="A0A1R3HKE4"/>
<reference evidence="3" key="1">
    <citation type="submission" date="2013-09" db="EMBL/GenBank/DDBJ databases">
        <title>Corchorus olitorius genome sequencing.</title>
        <authorList>
            <person name="Alam M."/>
            <person name="Haque M.S."/>
            <person name="Islam M.S."/>
            <person name="Emdad E.M."/>
            <person name="Islam M.M."/>
            <person name="Ahmed B."/>
            <person name="Halim A."/>
            <person name="Hossen Q.M.M."/>
            <person name="Hossain M.Z."/>
            <person name="Ahmed R."/>
            <person name="Khan M.M."/>
            <person name="Islam R."/>
            <person name="Rashid M.M."/>
            <person name="Khan S.A."/>
            <person name="Rahman M.S."/>
            <person name="Alam M."/>
            <person name="Yahiya A.S."/>
            <person name="Khan M.S."/>
            <person name="Azam M.S."/>
            <person name="Haque T."/>
            <person name="Lashkar M.Z.H."/>
            <person name="Akhand A.I."/>
            <person name="Morshed G."/>
            <person name="Roy S."/>
            <person name="Uddin K.S."/>
            <person name="Rabeya T."/>
            <person name="Hossain A.S."/>
            <person name="Chowdhury A."/>
            <person name="Snigdha A.R."/>
            <person name="Mortoza M.S."/>
            <person name="Matin S.A."/>
            <person name="Hoque S.M.E."/>
            <person name="Islam M.K."/>
            <person name="Roy D.K."/>
            <person name="Haider R."/>
            <person name="Moosa M.M."/>
            <person name="Elias S.M."/>
            <person name="Hasan A.M."/>
            <person name="Jahan S."/>
            <person name="Shafiuddin M."/>
            <person name="Mahmood N."/>
            <person name="Shommy N.S."/>
        </authorList>
    </citation>
    <scope>NUCLEOTIDE SEQUENCE [LARGE SCALE GENOMIC DNA]</scope>
    <source>
        <strain evidence="3">cv. O-4</strain>
    </source>
</reference>
<protein>
    <submittedName>
        <fullName evidence="2">Uncharacterized protein</fullName>
    </submittedName>
</protein>
<feature type="region of interest" description="Disordered" evidence="1">
    <location>
        <begin position="1"/>
        <end position="20"/>
    </location>
</feature>
<evidence type="ECO:0000313" key="3">
    <source>
        <dbReference type="Proteomes" id="UP000187203"/>
    </source>
</evidence>
<sequence>MEELAEKVNKSKAVPATKRKTQTAGTFIMSMLFAR</sequence>
<evidence type="ECO:0000313" key="2">
    <source>
        <dbReference type="EMBL" id="OMO70724.1"/>
    </source>
</evidence>
<organism evidence="2 3">
    <name type="scientific">Corchorus olitorius</name>
    <dbReference type="NCBI Taxonomy" id="93759"/>
    <lineage>
        <taxon>Eukaryota</taxon>
        <taxon>Viridiplantae</taxon>
        <taxon>Streptophyta</taxon>
        <taxon>Embryophyta</taxon>
        <taxon>Tracheophyta</taxon>
        <taxon>Spermatophyta</taxon>
        <taxon>Magnoliopsida</taxon>
        <taxon>eudicotyledons</taxon>
        <taxon>Gunneridae</taxon>
        <taxon>Pentapetalae</taxon>
        <taxon>rosids</taxon>
        <taxon>malvids</taxon>
        <taxon>Malvales</taxon>
        <taxon>Malvaceae</taxon>
        <taxon>Grewioideae</taxon>
        <taxon>Apeibeae</taxon>
        <taxon>Corchorus</taxon>
    </lineage>
</organism>
<keyword evidence="3" id="KW-1185">Reference proteome</keyword>
<dbReference type="Proteomes" id="UP000187203">
    <property type="component" value="Unassembled WGS sequence"/>
</dbReference>
<gene>
    <name evidence="2" type="ORF">COLO4_28525</name>
</gene>